<proteinExistence type="predicted"/>
<keyword evidence="2" id="KW-1185">Reference proteome</keyword>
<dbReference type="Proteomes" id="UP001058074">
    <property type="component" value="Unassembled WGS sequence"/>
</dbReference>
<accession>A0ACB5R7Z5</accession>
<sequence>MVNCGLLLKKLCYLGLRPTVQVSAKTKNGQTVDVTFYTDTDELIGVCFHGE</sequence>
<dbReference type="EMBL" id="BROD01000001">
    <property type="protein sequence ID" value="GKX65309.1"/>
    <property type="molecule type" value="Genomic_DNA"/>
</dbReference>
<name>A0ACB5R7Z5_9CLOT</name>
<comment type="caution">
    <text evidence="1">The sequence shown here is derived from an EMBL/GenBank/DDBJ whole genome shotgun (WGS) entry which is preliminary data.</text>
</comment>
<protein>
    <submittedName>
        <fullName evidence="1">Uncharacterized protein</fullName>
    </submittedName>
</protein>
<gene>
    <name evidence="1" type="ORF">rsdtw13_05670</name>
</gene>
<evidence type="ECO:0000313" key="2">
    <source>
        <dbReference type="Proteomes" id="UP001058074"/>
    </source>
</evidence>
<evidence type="ECO:0000313" key="1">
    <source>
        <dbReference type="EMBL" id="GKX65309.1"/>
    </source>
</evidence>
<organism evidence="1 2">
    <name type="scientific">Inconstantimicrobium mannanitabidum</name>
    <dbReference type="NCBI Taxonomy" id="1604901"/>
    <lineage>
        <taxon>Bacteria</taxon>
        <taxon>Bacillati</taxon>
        <taxon>Bacillota</taxon>
        <taxon>Clostridia</taxon>
        <taxon>Eubacteriales</taxon>
        <taxon>Clostridiaceae</taxon>
        <taxon>Inconstantimicrobium</taxon>
    </lineage>
</organism>
<reference evidence="1" key="1">
    <citation type="journal article" date="2025" name="Int. J. Syst. Evol. Microbiol.">
        <title>Inconstantimicrobium mannanitabidum sp. nov., a novel member of the family Clostridiaceae isolated from anoxic soil under the treatment of reductive soil disinfestation.</title>
        <authorList>
            <person name="Ueki A."/>
            <person name="Tonouchi A."/>
            <person name="Honma S."/>
            <person name="Kaku N."/>
            <person name="Ueki K."/>
        </authorList>
    </citation>
    <scope>NUCLEOTIDE SEQUENCE</scope>
    <source>
        <strain evidence="1">TW13</strain>
    </source>
</reference>